<accession>A0A0T9N335</accession>
<dbReference type="OrthoDB" id="9986809at2"/>
<dbReference type="RefSeq" id="WP_050074783.1">
    <property type="nucleotide sequence ID" value="NZ_CPZJ01000031.1"/>
</dbReference>
<protein>
    <submittedName>
        <fullName evidence="1">Uncharacterized protein</fullName>
    </submittedName>
</protein>
<evidence type="ECO:0000313" key="1">
    <source>
        <dbReference type="EMBL" id="CNG73615.1"/>
    </source>
</evidence>
<organism evidence="1 2">
    <name type="scientific">Yersinia intermedia</name>
    <dbReference type="NCBI Taxonomy" id="631"/>
    <lineage>
        <taxon>Bacteria</taxon>
        <taxon>Pseudomonadati</taxon>
        <taxon>Pseudomonadota</taxon>
        <taxon>Gammaproteobacteria</taxon>
        <taxon>Enterobacterales</taxon>
        <taxon>Yersiniaceae</taxon>
        <taxon>Yersinia</taxon>
    </lineage>
</organism>
<gene>
    <name evidence="1" type="ORF">ERS008530_04561</name>
</gene>
<name>A0A0T9N335_YERIN</name>
<dbReference type="Proteomes" id="UP000038750">
    <property type="component" value="Unassembled WGS sequence"/>
</dbReference>
<dbReference type="EMBL" id="CPZJ01000031">
    <property type="protein sequence ID" value="CNG73615.1"/>
    <property type="molecule type" value="Genomic_DNA"/>
</dbReference>
<dbReference type="AlphaFoldDB" id="A0A0T9N335"/>
<proteinExistence type="predicted"/>
<reference evidence="1 2" key="1">
    <citation type="submission" date="2015-03" db="EMBL/GenBank/DDBJ databases">
        <authorList>
            <person name="Murphy D."/>
        </authorList>
    </citation>
    <scope>NUCLEOTIDE SEQUENCE [LARGE SCALE GENOMIC DNA]</scope>
    <source>
        <strain evidence="1 2">BR165/97</strain>
    </source>
</reference>
<dbReference type="InterPro" id="IPR042088">
    <property type="entry name" value="OligoPept_F_C"/>
</dbReference>
<sequence>MHSILRKKYYELETQCVIATKNGNSSQEFDEALHRTGEEIVGDVHNKLLNSVTALVDLVSPLYFSSEFLKRLSSTDPSSLGNPISEREFNVARDFVENCLKVNLNKVEWLHIENQIRKSSEGFCISNRDDEHFIFTQDDPFGVTSTDLFVHELGHAADFSISRACNDDSLLIRHISLCETIAYYCQYRYLSESGNPVKRQGSLGTLLFLYLCISTVRYCLNNDVSLNDFDPEVDIDGSDFYEIIDSYNKRGMNGREYISGILNESVKPYGELTYLIFREIAPKFGLILAILFLDSEPEHMIELINTNTINTDLDTFVHAFIPDYFNKINSFESYALKYIDNA</sequence>
<evidence type="ECO:0000313" key="2">
    <source>
        <dbReference type="Proteomes" id="UP000038750"/>
    </source>
</evidence>
<dbReference type="Gene3D" id="1.10.1370.20">
    <property type="entry name" value="Oligoendopeptidase f, C-terminal domain"/>
    <property type="match status" value="1"/>
</dbReference>